<feature type="domain" description="Apple" evidence="4">
    <location>
        <begin position="199"/>
        <end position="261"/>
    </location>
</feature>
<gene>
    <name evidence="5" type="ORF">DGAL_LOCUS13355</name>
</gene>
<dbReference type="OrthoDB" id="6349658at2759"/>
<keyword evidence="2" id="KW-1015">Disulfide bond</keyword>
<dbReference type="EMBL" id="CAKKLH010000296">
    <property type="protein sequence ID" value="CAH0109866.1"/>
    <property type="molecule type" value="Genomic_DNA"/>
</dbReference>
<accession>A0A8J2WSJ6</accession>
<evidence type="ECO:0000256" key="2">
    <source>
        <dbReference type="ARBA" id="ARBA00023157"/>
    </source>
</evidence>
<evidence type="ECO:0000256" key="1">
    <source>
        <dbReference type="ARBA" id="ARBA00022737"/>
    </source>
</evidence>
<reference evidence="5" key="1">
    <citation type="submission" date="2021-11" db="EMBL/GenBank/DDBJ databases">
        <authorList>
            <person name="Schell T."/>
        </authorList>
    </citation>
    <scope>NUCLEOTIDE SEQUENCE</scope>
    <source>
        <strain evidence="5">M5</strain>
    </source>
</reference>
<evidence type="ECO:0000256" key="3">
    <source>
        <dbReference type="SAM" id="SignalP"/>
    </source>
</evidence>
<dbReference type="InterPro" id="IPR003609">
    <property type="entry name" value="Pan_app"/>
</dbReference>
<evidence type="ECO:0000259" key="4">
    <source>
        <dbReference type="SMART" id="SM00223"/>
    </source>
</evidence>
<keyword evidence="1" id="KW-0677">Repeat</keyword>
<name>A0A8J2WSJ6_9CRUS</name>
<dbReference type="GO" id="GO:0005576">
    <property type="term" value="C:extracellular region"/>
    <property type="evidence" value="ECO:0007669"/>
    <property type="project" value="InterPro"/>
</dbReference>
<evidence type="ECO:0000313" key="5">
    <source>
        <dbReference type="EMBL" id="CAH0109866.1"/>
    </source>
</evidence>
<proteinExistence type="predicted"/>
<dbReference type="Pfam" id="PF14295">
    <property type="entry name" value="PAN_4"/>
    <property type="match status" value="2"/>
</dbReference>
<comment type="caution">
    <text evidence="5">The sequence shown here is derived from an EMBL/GenBank/DDBJ whole genome shotgun (WGS) entry which is preliminary data.</text>
</comment>
<evidence type="ECO:0000313" key="6">
    <source>
        <dbReference type="Proteomes" id="UP000789390"/>
    </source>
</evidence>
<dbReference type="InterPro" id="IPR000177">
    <property type="entry name" value="Apple"/>
</dbReference>
<dbReference type="Pfam" id="PF00024">
    <property type="entry name" value="PAN_1"/>
    <property type="match status" value="1"/>
</dbReference>
<dbReference type="AlphaFoldDB" id="A0A8J2WSJ6"/>
<feature type="domain" description="Apple" evidence="4">
    <location>
        <begin position="335"/>
        <end position="401"/>
    </location>
</feature>
<keyword evidence="3" id="KW-0732">Signal</keyword>
<feature type="signal peptide" evidence="3">
    <location>
        <begin position="1"/>
        <end position="27"/>
    </location>
</feature>
<dbReference type="Proteomes" id="UP000789390">
    <property type="component" value="Unassembled WGS sequence"/>
</dbReference>
<dbReference type="Gene3D" id="3.50.4.10">
    <property type="entry name" value="Hepatocyte Growth Factor"/>
    <property type="match status" value="2"/>
</dbReference>
<organism evidence="5 6">
    <name type="scientific">Daphnia galeata</name>
    <dbReference type="NCBI Taxonomy" id="27404"/>
    <lineage>
        <taxon>Eukaryota</taxon>
        <taxon>Metazoa</taxon>
        <taxon>Ecdysozoa</taxon>
        <taxon>Arthropoda</taxon>
        <taxon>Crustacea</taxon>
        <taxon>Branchiopoda</taxon>
        <taxon>Diplostraca</taxon>
        <taxon>Cladocera</taxon>
        <taxon>Anomopoda</taxon>
        <taxon>Daphniidae</taxon>
        <taxon>Daphnia</taxon>
    </lineage>
</organism>
<dbReference type="SMART" id="SM00223">
    <property type="entry name" value="APPLE"/>
    <property type="match status" value="2"/>
</dbReference>
<dbReference type="GO" id="GO:0006508">
    <property type="term" value="P:proteolysis"/>
    <property type="evidence" value="ECO:0007669"/>
    <property type="project" value="InterPro"/>
</dbReference>
<feature type="chain" id="PRO_5035240440" description="Apple domain-containing protein" evidence="3">
    <location>
        <begin position="28"/>
        <end position="403"/>
    </location>
</feature>
<keyword evidence="6" id="KW-1185">Reference proteome</keyword>
<protein>
    <recommendedName>
        <fullName evidence="4">Apple domain-containing protein</fullName>
    </recommendedName>
</protein>
<sequence>MSKSNVSLSFGLLYILTRLCQIKTIESGDGDLVINSTTPMRDSNNDSSLVTEDIPGIFIINNSGGFNQIGGTSFAAGVSNGPGNGNSGGGTLGEMNINNNFGTGFSNGDVKWNLNCDYPGHNIGRIESNGEECGGICIANLQCTHFSRPEDGFCYMKKALLTTSHTVTNGGMCGFVPWRTEYLDGRKNWNGGEVDVKWLRNCDFPGHDIERKEVSREECGNACKANPECTHFRHPDDNNYCYLKKAPSTTFRTPINGGVCGIIPWRLKDNLVTKTESNGSLPPGFDIIINNGGFSQIGGTSFGGGVSNGQGNSNNGGGTVDFGAEISNNFGSIAQWFPNCDFPGHDISNQPSSEEDCISICFANFKCNAFTWRDVNCYLKNIPSPNLRESMKGGLCGFLPSKF</sequence>